<dbReference type="SMART" id="SM00862">
    <property type="entry name" value="Trans_reg_C"/>
    <property type="match status" value="1"/>
</dbReference>
<name>A0A0F5VGB4_9GAMM</name>
<keyword evidence="9" id="KW-1185">Reference proteome</keyword>
<gene>
    <name evidence="8" type="ORF">KY46_04835</name>
</gene>
<evidence type="ECO:0000256" key="4">
    <source>
        <dbReference type="ARBA" id="ARBA00023012"/>
    </source>
</evidence>
<dbReference type="SUPFAM" id="SSF52172">
    <property type="entry name" value="CheY-like"/>
    <property type="match status" value="1"/>
</dbReference>
<proteinExistence type="predicted"/>
<sequence>MSIKIVVIDDENQIRRMLRIALASEGYDVTEAENGTQGLAAIVRQQPDLVVLDLGLPDMEGHQVLQELRSWSTVPVVVLSVRNQDREKVRALDAGAQDYVTKPFSVVELLARVRVCLRDHIKPEQLPVIDDGKLCIDLMKRQVTVNQREVVLTPKEYAVLSMLAASPNCVITQTQLLNQIWGPSHTTDTHYLRIVISHLRQKLGDDPTEPTYVRTESGVGYRLSVTC</sequence>
<evidence type="ECO:0000256" key="7">
    <source>
        <dbReference type="ARBA" id="ARBA00023163"/>
    </source>
</evidence>
<keyword evidence="7" id="KW-0804">Transcription</keyword>
<evidence type="ECO:0000256" key="5">
    <source>
        <dbReference type="ARBA" id="ARBA00023015"/>
    </source>
</evidence>
<dbReference type="GO" id="GO:0005829">
    <property type="term" value="C:cytosol"/>
    <property type="evidence" value="ECO:0007669"/>
    <property type="project" value="TreeGrafter"/>
</dbReference>
<dbReference type="Gene3D" id="6.10.250.690">
    <property type="match status" value="1"/>
</dbReference>
<dbReference type="EMBL" id="JWYV01000002">
    <property type="protein sequence ID" value="KKD01093.1"/>
    <property type="molecule type" value="Genomic_DNA"/>
</dbReference>
<keyword evidence="4" id="KW-0902">Two-component regulatory system</keyword>
<keyword evidence="5" id="KW-0805">Transcription regulation</keyword>
<dbReference type="InterPro" id="IPR036388">
    <property type="entry name" value="WH-like_DNA-bd_sf"/>
</dbReference>
<dbReference type="PROSITE" id="PS50110">
    <property type="entry name" value="RESPONSE_REGULATORY"/>
    <property type="match status" value="1"/>
</dbReference>
<dbReference type="Pfam" id="PF00072">
    <property type="entry name" value="Response_reg"/>
    <property type="match status" value="1"/>
</dbReference>
<dbReference type="GO" id="GO:0000987">
    <property type="term" value="F:cis-regulatory region sequence-specific DNA binding"/>
    <property type="evidence" value="ECO:0007669"/>
    <property type="project" value="UniProtKB-ARBA"/>
</dbReference>
<keyword evidence="2" id="KW-0963">Cytoplasm</keyword>
<dbReference type="GO" id="GO:0000156">
    <property type="term" value="F:phosphorelay response regulator activity"/>
    <property type="evidence" value="ECO:0007669"/>
    <property type="project" value="TreeGrafter"/>
</dbReference>
<dbReference type="STRING" id="265726.KY46_04835"/>
<keyword evidence="6" id="KW-0238">DNA-binding</keyword>
<dbReference type="Pfam" id="PF00486">
    <property type="entry name" value="Trans_reg_C"/>
    <property type="match status" value="1"/>
</dbReference>
<dbReference type="Proteomes" id="UP000033633">
    <property type="component" value="Unassembled WGS sequence"/>
</dbReference>
<evidence type="ECO:0000313" key="9">
    <source>
        <dbReference type="Proteomes" id="UP000033633"/>
    </source>
</evidence>
<dbReference type="InterPro" id="IPR001789">
    <property type="entry name" value="Sig_transdc_resp-reg_receiver"/>
</dbReference>
<dbReference type="SMART" id="SM00448">
    <property type="entry name" value="REC"/>
    <property type="match status" value="1"/>
</dbReference>
<dbReference type="PANTHER" id="PTHR48111">
    <property type="entry name" value="REGULATOR OF RPOS"/>
    <property type="match status" value="1"/>
</dbReference>
<dbReference type="AlphaFoldDB" id="A0A0F5VGB4"/>
<dbReference type="PROSITE" id="PS51755">
    <property type="entry name" value="OMPR_PHOB"/>
    <property type="match status" value="1"/>
</dbReference>
<evidence type="ECO:0000313" key="8">
    <source>
        <dbReference type="EMBL" id="KKD01093.1"/>
    </source>
</evidence>
<evidence type="ECO:0000256" key="2">
    <source>
        <dbReference type="ARBA" id="ARBA00022490"/>
    </source>
</evidence>
<comment type="subcellular location">
    <subcellularLocation>
        <location evidence="1">Cytoplasm</location>
    </subcellularLocation>
</comment>
<dbReference type="GO" id="GO:0045893">
    <property type="term" value="P:positive regulation of DNA-templated transcription"/>
    <property type="evidence" value="ECO:0007669"/>
    <property type="project" value="UniProtKB-ARBA"/>
</dbReference>
<accession>A0A0F5VGB4</accession>
<dbReference type="Gene3D" id="1.10.10.10">
    <property type="entry name" value="Winged helix-like DNA-binding domain superfamily/Winged helix DNA-binding domain"/>
    <property type="match status" value="1"/>
</dbReference>
<dbReference type="GO" id="GO:0032993">
    <property type="term" value="C:protein-DNA complex"/>
    <property type="evidence" value="ECO:0007669"/>
    <property type="project" value="TreeGrafter"/>
</dbReference>
<dbReference type="FunFam" id="3.40.50.2300:FF:000021">
    <property type="entry name" value="Two-component system response regulator KdpE"/>
    <property type="match status" value="1"/>
</dbReference>
<protein>
    <submittedName>
        <fullName evidence="8">Transcriptional regulator</fullName>
    </submittedName>
</protein>
<evidence type="ECO:0000256" key="6">
    <source>
        <dbReference type="ARBA" id="ARBA00023125"/>
    </source>
</evidence>
<dbReference type="PANTHER" id="PTHR48111:SF50">
    <property type="entry name" value="KDP OPERON TRANSCRIPTIONAL REGULATORY PROTEIN KDPE"/>
    <property type="match status" value="1"/>
</dbReference>
<dbReference type="GO" id="GO:0042802">
    <property type="term" value="F:identical protein binding"/>
    <property type="evidence" value="ECO:0007669"/>
    <property type="project" value="UniProtKB-ARBA"/>
</dbReference>
<dbReference type="PATRIC" id="fig|265726.11.peg.2332"/>
<evidence type="ECO:0000256" key="1">
    <source>
        <dbReference type="ARBA" id="ARBA00004496"/>
    </source>
</evidence>
<dbReference type="CDD" id="cd17620">
    <property type="entry name" value="REC_OmpR_KdpE-like"/>
    <property type="match status" value="1"/>
</dbReference>
<dbReference type="InterPro" id="IPR011006">
    <property type="entry name" value="CheY-like_superfamily"/>
</dbReference>
<dbReference type="Gene3D" id="3.40.50.2300">
    <property type="match status" value="1"/>
</dbReference>
<dbReference type="RefSeq" id="WP_082095671.1">
    <property type="nucleotide sequence ID" value="NZ_JWYV01000002.1"/>
</dbReference>
<keyword evidence="3" id="KW-0597">Phosphoprotein</keyword>
<comment type="caution">
    <text evidence="8">The sequence shown here is derived from an EMBL/GenBank/DDBJ whole genome shotgun (WGS) entry which is preliminary data.</text>
</comment>
<evidence type="ECO:0000256" key="3">
    <source>
        <dbReference type="ARBA" id="ARBA00022553"/>
    </source>
</evidence>
<dbReference type="InterPro" id="IPR001867">
    <property type="entry name" value="OmpR/PhoB-type_DNA-bd"/>
</dbReference>
<dbReference type="InterPro" id="IPR039420">
    <property type="entry name" value="WalR-like"/>
</dbReference>
<dbReference type="OrthoDB" id="9802426at2"/>
<dbReference type="CDD" id="cd00383">
    <property type="entry name" value="trans_reg_C"/>
    <property type="match status" value="1"/>
</dbReference>
<organism evidence="8 9">
    <name type="scientific">Photobacterium halotolerans</name>
    <dbReference type="NCBI Taxonomy" id="265726"/>
    <lineage>
        <taxon>Bacteria</taxon>
        <taxon>Pseudomonadati</taxon>
        <taxon>Pseudomonadota</taxon>
        <taxon>Gammaproteobacteria</taxon>
        <taxon>Vibrionales</taxon>
        <taxon>Vibrionaceae</taxon>
        <taxon>Photobacterium</taxon>
    </lineage>
</organism>
<reference evidence="8 9" key="1">
    <citation type="submission" date="2014-12" db="EMBL/GenBank/DDBJ databases">
        <title>Mercury Reductase activity and rhizosphere competence traits in the genome of root associated Photobacterium halotolerans MELD1.</title>
        <authorList>
            <person name="Mathew D.C."/>
            <person name="Huang C.-C."/>
        </authorList>
    </citation>
    <scope>NUCLEOTIDE SEQUENCE [LARGE SCALE GENOMIC DNA]</scope>
    <source>
        <strain evidence="8 9">MELD1</strain>
    </source>
</reference>